<protein>
    <recommendedName>
        <fullName evidence="3">TIGR02757 family protein</fullName>
    </recommendedName>
</protein>
<dbReference type="Proteomes" id="UP000032900">
    <property type="component" value="Unassembled WGS sequence"/>
</dbReference>
<dbReference type="Pfam" id="PF09674">
    <property type="entry name" value="DUF2400"/>
    <property type="match status" value="1"/>
</dbReference>
<evidence type="ECO:0008006" key="3">
    <source>
        <dbReference type="Google" id="ProtNLM"/>
    </source>
</evidence>
<gene>
    <name evidence="1" type="ORF">JCM15548_272</name>
</gene>
<dbReference type="InterPro" id="IPR014127">
    <property type="entry name" value="CHP02757"/>
</dbReference>
<reference evidence="1 2" key="1">
    <citation type="journal article" date="2015" name="Microbes Environ.">
        <title>Distribution and evolution of nitrogen fixation genes in the phylum bacteroidetes.</title>
        <authorList>
            <person name="Inoue J."/>
            <person name="Oshima K."/>
            <person name="Suda W."/>
            <person name="Sakamoto M."/>
            <person name="Iino T."/>
            <person name="Noda S."/>
            <person name="Hongoh Y."/>
            <person name="Hattori M."/>
            <person name="Ohkuma M."/>
        </authorList>
    </citation>
    <scope>NUCLEOTIDE SEQUENCE [LARGE SCALE GENOMIC DNA]</scope>
    <source>
        <strain evidence="1">JCM 15548</strain>
    </source>
</reference>
<accession>A0A0E9LSS5</accession>
<evidence type="ECO:0000313" key="2">
    <source>
        <dbReference type="Proteomes" id="UP000032900"/>
    </source>
</evidence>
<organism evidence="1 2">
    <name type="scientific">Geofilum rubicundum JCM 15548</name>
    <dbReference type="NCBI Taxonomy" id="1236989"/>
    <lineage>
        <taxon>Bacteria</taxon>
        <taxon>Pseudomonadati</taxon>
        <taxon>Bacteroidota</taxon>
        <taxon>Bacteroidia</taxon>
        <taxon>Marinilabiliales</taxon>
        <taxon>Marinilabiliaceae</taxon>
        <taxon>Geofilum</taxon>
    </lineage>
</organism>
<keyword evidence="2" id="KW-1185">Reference proteome</keyword>
<dbReference type="AlphaFoldDB" id="A0A0E9LSS5"/>
<comment type="caution">
    <text evidence="1">The sequence shown here is derived from an EMBL/GenBank/DDBJ whole genome shotgun (WGS) entry which is preliminary data.</text>
</comment>
<dbReference type="STRING" id="1236989.JCM15548_272"/>
<dbReference type="EMBL" id="BAZW01000001">
    <property type="protein sequence ID" value="GAO28206.1"/>
    <property type="molecule type" value="Genomic_DNA"/>
</dbReference>
<sequence>MVDNRLKDLLDEKAAHYNQAWFIEKDPVSVPHMFSRKEDCEISGFLTATLAWGQRGMILKKARLLMEWMDLQPYAFVTGAGDRELQQLSQFVYRTFNGIDCQYFVSALREIYLHHGGLETVFSNAFLKGNSVFSALSAFRELFLSFRPMDRTGKHVANVMKGSSGKRLNMFLRWMVRKDGVVDLGLWPQMDAAKLMMPLDVHVGRVARNLGLLNRQQDDWKAVEELTLQLRSFRPEDPVFYDYALFGWVFLKKTCPNRDQIHQEWPTLIFNSNSLAFFRIGVP</sequence>
<evidence type="ECO:0000313" key="1">
    <source>
        <dbReference type="EMBL" id="GAO28206.1"/>
    </source>
</evidence>
<dbReference type="NCBIfam" id="TIGR02757">
    <property type="entry name" value="TIGR02757 family protein"/>
    <property type="match status" value="1"/>
</dbReference>
<proteinExistence type="predicted"/>
<name>A0A0E9LSS5_9BACT</name>